<gene>
    <name evidence="4" type="primary">LOC118409559</name>
</gene>
<dbReference type="OMA" id="ILMNQIV"/>
<proteinExistence type="predicted"/>
<reference evidence="4" key="2">
    <citation type="submission" date="2025-08" db="UniProtKB">
        <authorList>
            <consortium name="RefSeq"/>
        </authorList>
    </citation>
    <scope>IDENTIFICATION</scope>
    <source>
        <strain evidence="4">S238N-H82</strain>
        <tissue evidence="4">Testes</tissue>
    </source>
</reference>
<dbReference type="Gene3D" id="2.60.40.770">
    <property type="match status" value="1"/>
</dbReference>
<feature type="signal peptide" evidence="1">
    <location>
        <begin position="1"/>
        <end position="21"/>
    </location>
</feature>
<evidence type="ECO:0000256" key="1">
    <source>
        <dbReference type="SAM" id="SignalP"/>
    </source>
</evidence>
<keyword evidence="1" id="KW-0732">Signal</keyword>
<dbReference type="InterPro" id="IPR003172">
    <property type="entry name" value="ML_dom"/>
</dbReference>
<dbReference type="InterPro" id="IPR014756">
    <property type="entry name" value="Ig_E-set"/>
</dbReference>
<dbReference type="Proteomes" id="UP000001554">
    <property type="component" value="Chromosome 2"/>
</dbReference>
<dbReference type="RefSeq" id="XP_035666559.1">
    <property type="nucleotide sequence ID" value="XM_035810666.1"/>
</dbReference>
<sequence length="140" mass="15960">MSAVTCRSFLFLVVWLTGANSHLLKFEDCGSVKGRVIQVDFVPCGYLNIEFSMLETVQNATILMNQIVEGKPEPAPLPYIYACNQYDFYGLTCPLHTGGRYNFSLDLAQEEPEFHLKGRFTLKDLPGHVIFCSQFNFWFC</sequence>
<feature type="chain" id="PRO_5039931176" evidence="1">
    <location>
        <begin position="22"/>
        <end position="140"/>
    </location>
</feature>
<name>A0A9J7MFU1_BRAFL</name>
<dbReference type="GeneID" id="118409559"/>
<dbReference type="AlphaFoldDB" id="A0A9J7MFU1"/>
<reference evidence="3" key="1">
    <citation type="journal article" date="2020" name="Nat. Ecol. Evol.">
        <title>Deeply conserved synteny resolves early events in vertebrate evolution.</title>
        <authorList>
            <person name="Simakov O."/>
            <person name="Marletaz F."/>
            <person name="Yue J.X."/>
            <person name="O'Connell B."/>
            <person name="Jenkins J."/>
            <person name="Brandt A."/>
            <person name="Calef R."/>
            <person name="Tung C.H."/>
            <person name="Huang T.K."/>
            <person name="Schmutz J."/>
            <person name="Satoh N."/>
            <person name="Yu J.K."/>
            <person name="Putnam N.H."/>
            <person name="Green R.E."/>
            <person name="Rokhsar D.S."/>
        </authorList>
    </citation>
    <scope>NUCLEOTIDE SEQUENCE [LARGE SCALE GENOMIC DNA]</scope>
    <source>
        <strain evidence="3">S238N-H82</strain>
    </source>
</reference>
<feature type="domain" description="MD-2-related lipid-recognition" evidence="2">
    <location>
        <begin position="48"/>
        <end position="137"/>
    </location>
</feature>
<dbReference type="OrthoDB" id="9970164at2759"/>
<dbReference type="SUPFAM" id="SSF81296">
    <property type="entry name" value="E set domains"/>
    <property type="match status" value="1"/>
</dbReference>
<keyword evidence="3" id="KW-1185">Reference proteome</keyword>
<evidence type="ECO:0000259" key="2">
    <source>
        <dbReference type="Pfam" id="PF02221"/>
    </source>
</evidence>
<evidence type="ECO:0000313" key="3">
    <source>
        <dbReference type="Proteomes" id="UP000001554"/>
    </source>
</evidence>
<evidence type="ECO:0000313" key="4">
    <source>
        <dbReference type="RefSeq" id="XP_035666559.1"/>
    </source>
</evidence>
<accession>A0A9J7MFU1</accession>
<dbReference type="Pfam" id="PF02221">
    <property type="entry name" value="E1_DerP2_DerF2"/>
    <property type="match status" value="1"/>
</dbReference>
<dbReference type="KEGG" id="bfo:118409559"/>
<organism evidence="3 4">
    <name type="scientific">Branchiostoma floridae</name>
    <name type="common">Florida lancelet</name>
    <name type="synonym">Amphioxus</name>
    <dbReference type="NCBI Taxonomy" id="7739"/>
    <lineage>
        <taxon>Eukaryota</taxon>
        <taxon>Metazoa</taxon>
        <taxon>Chordata</taxon>
        <taxon>Cephalochordata</taxon>
        <taxon>Leptocardii</taxon>
        <taxon>Amphioxiformes</taxon>
        <taxon>Branchiostomatidae</taxon>
        <taxon>Branchiostoma</taxon>
    </lineage>
</organism>
<protein>
    <submittedName>
        <fullName evidence="4">NPC intracellular cholesterol transporter 2-like</fullName>
    </submittedName>
</protein>